<keyword evidence="9" id="KW-1015">Disulfide bond</keyword>
<dbReference type="Pfam" id="PF13841">
    <property type="entry name" value="Defensin_beta_2"/>
    <property type="match status" value="1"/>
</dbReference>
<evidence type="ECO:0000313" key="13">
    <source>
        <dbReference type="Proteomes" id="UP000245340"/>
    </source>
</evidence>
<evidence type="ECO:0000256" key="7">
    <source>
        <dbReference type="ARBA" id="ARBA00022940"/>
    </source>
</evidence>
<dbReference type="OrthoDB" id="9631090at2759"/>
<dbReference type="CTD" id="400830"/>
<accession>A0A2U3VEV5</accession>
<dbReference type="PANTHER" id="PTHR15001">
    <property type="entry name" value="BETA-DEFENSIN 123-RELATED"/>
    <property type="match status" value="1"/>
</dbReference>
<feature type="domain" description="Beta-defensin" evidence="12">
    <location>
        <begin position="24"/>
        <end position="54"/>
    </location>
</feature>
<name>A0A2U3VEV5_ODORO</name>
<evidence type="ECO:0000256" key="11">
    <source>
        <dbReference type="SAM" id="MobiDB-lite"/>
    </source>
</evidence>
<comment type="function">
    <text evidence="1 10">Has antibacterial activity.</text>
</comment>
<evidence type="ECO:0000256" key="9">
    <source>
        <dbReference type="ARBA" id="ARBA00023157"/>
    </source>
</evidence>
<proteinExistence type="inferred from homology"/>
<dbReference type="GO" id="GO:0045087">
    <property type="term" value="P:innate immune response"/>
    <property type="evidence" value="ECO:0007669"/>
    <property type="project" value="InterPro"/>
</dbReference>
<keyword evidence="5 10" id="KW-0929">Antimicrobial</keyword>
<organism evidence="13 14">
    <name type="scientific">Odobenus rosmarus divergens</name>
    <name type="common">Pacific walrus</name>
    <dbReference type="NCBI Taxonomy" id="9708"/>
    <lineage>
        <taxon>Eukaryota</taxon>
        <taxon>Metazoa</taxon>
        <taxon>Chordata</taxon>
        <taxon>Craniata</taxon>
        <taxon>Vertebrata</taxon>
        <taxon>Euteleostomi</taxon>
        <taxon>Mammalia</taxon>
        <taxon>Eutheria</taxon>
        <taxon>Laurasiatheria</taxon>
        <taxon>Carnivora</taxon>
        <taxon>Caniformia</taxon>
        <taxon>Pinnipedia</taxon>
        <taxon>Odobenidae</taxon>
        <taxon>Odobenus</taxon>
    </lineage>
</organism>
<dbReference type="Gene3D" id="3.10.360.10">
    <property type="entry name" value="Antimicrobial Peptide, Beta-defensin 2, Chain A"/>
    <property type="match status" value="1"/>
</dbReference>
<dbReference type="InterPro" id="IPR050544">
    <property type="entry name" value="Beta-defensin"/>
</dbReference>
<dbReference type="KEGG" id="oro:101375124"/>
<comment type="subcellular location">
    <subcellularLocation>
        <location evidence="2 10">Secreted</location>
    </subcellularLocation>
</comment>
<feature type="region of interest" description="Disordered" evidence="11">
    <location>
        <begin position="71"/>
        <end position="109"/>
    </location>
</feature>
<dbReference type="AlphaFoldDB" id="A0A2U3VEV5"/>
<evidence type="ECO:0000256" key="2">
    <source>
        <dbReference type="ARBA" id="ARBA00004613"/>
    </source>
</evidence>
<dbReference type="InParanoid" id="A0A2U3VEV5"/>
<feature type="signal peptide" evidence="10">
    <location>
        <begin position="1"/>
        <end position="20"/>
    </location>
</feature>
<dbReference type="GeneID" id="101375124"/>
<evidence type="ECO:0000313" key="14">
    <source>
        <dbReference type="RefSeq" id="XP_004393242.1"/>
    </source>
</evidence>
<dbReference type="PANTHER" id="PTHR15001:SF3">
    <property type="entry name" value="BETA-DEFENSIN 123"/>
    <property type="match status" value="1"/>
</dbReference>
<sequence>MKLLLLVFASFGFLGTPASGGRARCTHKFPGRCKMSCNSLERSIFMCDRYKLCCVKDPLRTIAPPPVHKVQNRCRKTTKRQNEEHQMGIPPKPLSLPSIQHNYRTPIKG</sequence>
<keyword evidence="4 10" id="KW-0964">Secreted</keyword>
<feature type="chain" id="PRO_5015373488" description="Beta-defensin" evidence="10">
    <location>
        <begin position="21"/>
        <end position="109"/>
    </location>
</feature>
<dbReference type="GO" id="GO:0042742">
    <property type="term" value="P:defense response to bacterium"/>
    <property type="evidence" value="ECO:0007669"/>
    <property type="project" value="UniProtKB-UniRule"/>
</dbReference>
<dbReference type="Proteomes" id="UP000245340">
    <property type="component" value="Unplaced"/>
</dbReference>
<reference evidence="14" key="1">
    <citation type="submission" date="2025-08" db="UniProtKB">
        <authorList>
            <consortium name="RefSeq"/>
        </authorList>
    </citation>
    <scope>IDENTIFICATION</scope>
</reference>
<dbReference type="GO" id="GO:0005576">
    <property type="term" value="C:extracellular region"/>
    <property type="evidence" value="ECO:0007669"/>
    <property type="project" value="UniProtKB-SubCell"/>
</dbReference>
<comment type="similarity">
    <text evidence="3 10">Belongs to the beta-defensin family.</text>
</comment>
<dbReference type="InterPro" id="IPR025933">
    <property type="entry name" value="Beta_defensin_dom"/>
</dbReference>
<evidence type="ECO:0000256" key="4">
    <source>
        <dbReference type="ARBA" id="ARBA00022525"/>
    </source>
</evidence>
<evidence type="ECO:0000256" key="6">
    <source>
        <dbReference type="ARBA" id="ARBA00022729"/>
    </source>
</evidence>
<evidence type="ECO:0000256" key="10">
    <source>
        <dbReference type="RuleBase" id="RU231113"/>
    </source>
</evidence>
<evidence type="ECO:0000256" key="1">
    <source>
        <dbReference type="ARBA" id="ARBA00002878"/>
    </source>
</evidence>
<gene>
    <name evidence="14" type="primary">DEFB132</name>
</gene>
<dbReference type="RefSeq" id="XP_004393242.1">
    <property type="nucleotide sequence ID" value="XM_004393185.1"/>
</dbReference>
<keyword evidence="8 10" id="KW-0044">Antibiotic</keyword>
<keyword evidence="13" id="KW-1185">Reference proteome</keyword>
<evidence type="ECO:0000256" key="3">
    <source>
        <dbReference type="ARBA" id="ARBA00007371"/>
    </source>
</evidence>
<keyword evidence="6 10" id="KW-0732">Signal</keyword>
<protein>
    <recommendedName>
        <fullName evidence="10">Beta-defensin</fullName>
    </recommendedName>
</protein>
<keyword evidence="7 10" id="KW-0211">Defensin</keyword>
<evidence type="ECO:0000256" key="8">
    <source>
        <dbReference type="ARBA" id="ARBA00023022"/>
    </source>
</evidence>
<evidence type="ECO:0000259" key="12">
    <source>
        <dbReference type="Pfam" id="PF13841"/>
    </source>
</evidence>
<evidence type="ECO:0000256" key="5">
    <source>
        <dbReference type="ARBA" id="ARBA00022529"/>
    </source>
</evidence>